<evidence type="ECO:0000313" key="2">
    <source>
        <dbReference type="EMBL" id="KAI0299994.1"/>
    </source>
</evidence>
<name>A0AAD4M2Y1_9AGAM</name>
<protein>
    <submittedName>
        <fullName evidence="2">Uncharacterized protein</fullName>
    </submittedName>
</protein>
<dbReference type="EMBL" id="WTXG01000020">
    <property type="protein sequence ID" value="KAI0299994.1"/>
    <property type="molecule type" value="Genomic_DNA"/>
</dbReference>
<proteinExistence type="predicted"/>
<evidence type="ECO:0000313" key="3">
    <source>
        <dbReference type="Proteomes" id="UP001203297"/>
    </source>
</evidence>
<evidence type="ECO:0000256" key="1">
    <source>
        <dbReference type="SAM" id="MobiDB-lite"/>
    </source>
</evidence>
<gene>
    <name evidence="2" type="ORF">B0F90DRAFT_1668486</name>
</gene>
<comment type="caution">
    <text evidence="2">The sequence shown here is derived from an EMBL/GenBank/DDBJ whole genome shotgun (WGS) entry which is preliminary data.</text>
</comment>
<dbReference type="Proteomes" id="UP001203297">
    <property type="component" value="Unassembled WGS sequence"/>
</dbReference>
<feature type="region of interest" description="Disordered" evidence="1">
    <location>
        <begin position="1"/>
        <end position="24"/>
    </location>
</feature>
<dbReference type="AlphaFoldDB" id="A0AAD4M2Y1"/>
<keyword evidence="3" id="KW-1185">Reference proteome</keyword>
<organism evidence="2 3">
    <name type="scientific">Multifurca ochricompacta</name>
    <dbReference type="NCBI Taxonomy" id="376703"/>
    <lineage>
        <taxon>Eukaryota</taxon>
        <taxon>Fungi</taxon>
        <taxon>Dikarya</taxon>
        <taxon>Basidiomycota</taxon>
        <taxon>Agaricomycotina</taxon>
        <taxon>Agaricomycetes</taxon>
        <taxon>Russulales</taxon>
        <taxon>Russulaceae</taxon>
        <taxon>Multifurca</taxon>
    </lineage>
</organism>
<accession>A0AAD4M2Y1</accession>
<sequence>MFASSTTGTGFRDVGPGRGSGKHMNTRWKWEEMQKKAPDIWGKRQGNRPAGRPRGDRWQQAVHEMLRESTCRMAVANKVTEKKPCTLDTPQERPLGTLEGACHCTRAKNLAKKGARRKQDTREDKSYCASGTLEALLGFNYNAARDQIKRERVDELRVPGAIYFYRSTSLSSLLSVSAPIVETEKVSYGTTSWCSLQALLSLQTRESSWVQSVALISTCRDLFLRTVVLPLVYSMHSHELAARHRLHTPSISRHSFI</sequence>
<reference evidence="2" key="1">
    <citation type="journal article" date="2022" name="New Phytol.">
        <title>Evolutionary transition to the ectomycorrhizal habit in the genomes of a hyperdiverse lineage of mushroom-forming fungi.</title>
        <authorList>
            <person name="Looney B."/>
            <person name="Miyauchi S."/>
            <person name="Morin E."/>
            <person name="Drula E."/>
            <person name="Courty P.E."/>
            <person name="Kohler A."/>
            <person name="Kuo A."/>
            <person name="LaButti K."/>
            <person name="Pangilinan J."/>
            <person name="Lipzen A."/>
            <person name="Riley R."/>
            <person name="Andreopoulos W."/>
            <person name="He G."/>
            <person name="Johnson J."/>
            <person name="Nolan M."/>
            <person name="Tritt A."/>
            <person name="Barry K.W."/>
            <person name="Grigoriev I.V."/>
            <person name="Nagy L.G."/>
            <person name="Hibbett D."/>
            <person name="Henrissat B."/>
            <person name="Matheny P.B."/>
            <person name="Labbe J."/>
            <person name="Martin F.M."/>
        </authorList>
    </citation>
    <scope>NUCLEOTIDE SEQUENCE</scope>
    <source>
        <strain evidence="2">BPL690</strain>
    </source>
</reference>